<dbReference type="SUPFAM" id="SSF52540">
    <property type="entry name" value="P-loop containing nucleoside triphosphate hydrolases"/>
    <property type="match status" value="1"/>
</dbReference>
<dbReference type="NCBIfam" id="NF041254">
    <property type="entry name" value="motor_HelR"/>
    <property type="match status" value="1"/>
</dbReference>
<accession>A0A4S8NIE3</accession>
<keyword evidence="3 5" id="KW-0347">Helicase</keyword>
<organism evidence="7 8">
    <name type="scientific">Nocardioides caeni</name>
    <dbReference type="NCBI Taxonomy" id="574700"/>
    <lineage>
        <taxon>Bacteria</taxon>
        <taxon>Bacillati</taxon>
        <taxon>Actinomycetota</taxon>
        <taxon>Actinomycetes</taxon>
        <taxon>Propionibacteriales</taxon>
        <taxon>Nocardioidaceae</taxon>
        <taxon>Nocardioides</taxon>
    </lineage>
</organism>
<keyword evidence="8" id="KW-1185">Reference proteome</keyword>
<sequence>MLDTPERAPLPSSTFALPADHIAKSDPALTGADDHHFDTIAPTLEETRQELTERLRQARHATGVEGQEALDRDQEVRRLSSRLRTLQRYERDLCLGRMVTRDGTRIYVGRLGLADRSGRRLLIDWRSPAAEPFFAATHADPMGLVSRRRYRWAAGLITDYWDEAFSDAAVTPALDPDSAFIASLGAARTDRMQDVLSTLQSDQHAIIRASSTGTLVVDGGPGTGKTVVALHRAAYLLHADPRLREGRGGVLVVGPHRPYLRWVADVLPGLGEEGVLACTLADLVPGGGARDPEPDPEVARLKASAALVGAIDRAVAIYEEPPVAGLEVSTPWADVWVGPADWVEAFDAPDPTTPHNAAREEVWDALLDVLVDKLEEVEDVAEETLRRALRRSPELIEAVHGAWPMLEHTDVVADLWAVPAYLRLCAGWLSPDEARLLRRPEGSAWTVADLPLLDAARRRLGDPDVSRLRRRRELAAEAERDDRAAVVDDLIRSDDSTMQVMSMLRGQDLREALVDPDATALPPPDGLVGPFAHVIVDEAQELSDAEWQMLIARCPSRSFTVVGDRAQARDGFTETWSERLGRVGLDRLDQVRLTINYRTPTEIMAEAEPVIRAFLPDANVPTSVRSSGVPVRHGRADALDAVLDEWLTTHPEGTACVLGSPQPATTRPRVRSLTPALAKGLEFDLVVLLDPASLGSGLAGAVDTYVAMTRSTGELVILT</sequence>
<evidence type="ECO:0000256" key="4">
    <source>
        <dbReference type="ARBA" id="ARBA00022840"/>
    </source>
</evidence>
<evidence type="ECO:0000256" key="2">
    <source>
        <dbReference type="ARBA" id="ARBA00022801"/>
    </source>
</evidence>
<dbReference type="InterPro" id="IPR000212">
    <property type="entry name" value="DNA_helicase_UvrD/REP"/>
</dbReference>
<protein>
    <submittedName>
        <fullName evidence="7">AAA family ATPase</fullName>
    </submittedName>
</protein>
<dbReference type="GO" id="GO:0003677">
    <property type="term" value="F:DNA binding"/>
    <property type="evidence" value="ECO:0007669"/>
    <property type="project" value="InterPro"/>
</dbReference>
<dbReference type="InterPro" id="IPR027417">
    <property type="entry name" value="P-loop_NTPase"/>
</dbReference>
<dbReference type="AlphaFoldDB" id="A0A4S8NIE3"/>
<dbReference type="GO" id="GO:0000725">
    <property type="term" value="P:recombinational repair"/>
    <property type="evidence" value="ECO:0007669"/>
    <property type="project" value="TreeGrafter"/>
</dbReference>
<evidence type="ECO:0000256" key="1">
    <source>
        <dbReference type="ARBA" id="ARBA00022741"/>
    </source>
</evidence>
<feature type="domain" description="UvrD-like helicase ATP-binding" evidence="6">
    <location>
        <begin position="198"/>
        <end position="600"/>
    </location>
</feature>
<evidence type="ECO:0000313" key="7">
    <source>
        <dbReference type="EMBL" id="THV16095.1"/>
    </source>
</evidence>
<dbReference type="Gene3D" id="3.40.50.300">
    <property type="entry name" value="P-loop containing nucleotide triphosphate hydrolases"/>
    <property type="match status" value="2"/>
</dbReference>
<evidence type="ECO:0000256" key="5">
    <source>
        <dbReference type="PROSITE-ProRule" id="PRU00560"/>
    </source>
</evidence>
<dbReference type="PANTHER" id="PTHR11070">
    <property type="entry name" value="UVRD / RECB / PCRA DNA HELICASE FAMILY MEMBER"/>
    <property type="match status" value="1"/>
</dbReference>
<dbReference type="EMBL" id="STGW01000003">
    <property type="protein sequence ID" value="THV16095.1"/>
    <property type="molecule type" value="Genomic_DNA"/>
</dbReference>
<evidence type="ECO:0000256" key="3">
    <source>
        <dbReference type="ARBA" id="ARBA00022806"/>
    </source>
</evidence>
<keyword evidence="2 5" id="KW-0378">Hydrolase</keyword>
<dbReference type="Proteomes" id="UP000307087">
    <property type="component" value="Unassembled WGS sequence"/>
</dbReference>
<reference evidence="7 8" key="1">
    <citation type="journal article" date="2009" name="Int. J. Syst. Evol. Microbiol.">
        <title>Nocardioides caeni sp. nov., isolated from wastewater.</title>
        <authorList>
            <person name="Yoon J.H."/>
            <person name="Kang S.J."/>
            <person name="Park S."/>
            <person name="Kim W."/>
            <person name="Oh T.K."/>
        </authorList>
    </citation>
    <scope>NUCLEOTIDE SEQUENCE [LARGE SCALE GENOMIC DNA]</scope>
    <source>
        <strain evidence="7 8">DSM 23134</strain>
    </source>
</reference>
<keyword evidence="4 5" id="KW-0067">ATP-binding</keyword>
<evidence type="ECO:0000259" key="6">
    <source>
        <dbReference type="PROSITE" id="PS51198"/>
    </source>
</evidence>
<proteinExistence type="predicted"/>
<dbReference type="PANTHER" id="PTHR11070:SF45">
    <property type="entry name" value="DNA 3'-5' HELICASE"/>
    <property type="match status" value="1"/>
</dbReference>
<dbReference type="GO" id="GO:0005524">
    <property type="term" value="F:ATP binding"/>
    <property type="evidence" value="ECO:0007669"/>
    <property type="project" value="UniProtKB-UniRule"/>
</dbReference>
<dbReference type="InterPro" id="IPR014016">
    <property type="entry name" value="UvrD-like_ATP-bd"/>
</dbReference>
<gene>
    <name evidence="7" type="ORF">E9934_07115</name>
</gene>
<name>A0A4S8NIE3_9ACTN</name>
<dbReference type="GO" id="GO:0043138">
    <property type="term" value="F:3'-5' DNA helicase activity"/>
    <property type="evidence" value="ECO:0007669"/>
    <property type="project" value="TreeGrafter"/>
</dbReference>
<dbReference type="GO" id="GO:0016787">
    <property type="term" value="F:hydrolase activity"/>
    <property type="evidence" value="ECO:0007669"/>
    <property type="project" value="UniProtKB-UniRule"/>
</dbReference>
<dbReference type="PROSITE" id="PS51198">
    <property type="entry name" value="UVRD_HELICASE_ATP_BIND"/>
    <property type="match status" value="1"/>
</dbReference>
<feature type="binding site" evidence="5">
    <location>
        <begin position="219"/>
        <end position="226"/>
    </location>
    <ligand>
        <name>ATP</name>
        <dbReference type="ChEBI" id="CHEBI:30616"/>
    </ligand>
</feature>
<evidence type="ECO:0000313" key="8">
    <source>
        <dbReference type="Proteomes" id="UP000307087"/>
    </source>
</evidence>
<dbReference type="GO" id="GO:0005829">
    <property type="term" value="C:cytosol"/>
    <property type="evidence" value="ECO:0007669"/>
    <property type="project" value="TreeGrafter"/>
</dbReference>
<comment type="caution">
    <text evidence="7">The sequence shown here is derived from an EMBL/GenBank/DDBJ whole genome shotgun (WGS) entry which is preliminary data.</text>
</comment>
<dbReference type="OrthoDB" id="9787585at2"/>
<keyword evidence="1 5" id="KW-0547">Nucleotide-binding</keyword>